<evidence type="ECO:0000313" key="1">
    <source>
        <dbReference type="EMBL" id="GAA4074612.1"/>
    </source>
</evidence>
<protein>
    <recommendedName>
        <fullName evidence="3">DUF4240 domain-containing protein</fullName>
    </recommendedName>
</protein>
<dbReference type="Proteomes" id="UP001500683">
    <property type="component" value="Unassembled WGS sequence"/>
</dbReference>
<evidence type="ECO:0000313" key="2">
    <source>
        <dbReference type="Proteomes" id="UP001500683"/>
    </source>
</evidence>
<dbReference type="EMBL" id="BAAAZG010000019">
    <property type="protein sequence ID" value="GAA4074612.1"/>
    <property type="molecule type" value="Genomic_DNA"/>
</dbReference>
<evidence type="ECO:0008006" key="3">
    <source>
        <dbReference type="Google" id="ProtNLM"/>
    </source>
</evidence>
<organism evidence="1 2">
    <name type="scientific">Actinomadura miaoliensis</name>
    <dbReference type="NCBI Taxonomy" id="430685"/>
    <lineage>
        <taxon>Bacteria</taxon>
        <taxon>Bacillati</taxon>
        <taxon>Actinomycetota</taxon>
        <taxon>Actinomycetes</taxon>
        <taxon>Streptosporangiales</taxon>
        <taxon>Thermomonosporaceae</taxon>
        <taxon>Actinomadura</taxon>
    </lineage>
</organism>
<gene>
    <name evidence="1" type="ORF">GCM10022214_34400</name>
</gene>
<accession>A0ABP7VUD0</accession>
<keyword evidence="2" id="KW-1185">Reference proteome</keyword>
<comment type="caution">
    <text evidence="1">The sequence shown here is derived from an EMBL/GenBank/DDBJ whole genome shotgun (WGS) entry which is preliminary data.</text>
</comment>
<dbReference type="RefSeq" id="WP_344947965.1">
    <property type="nucleotide sequence ID" value="NZ_BAAAZG010000019.1"/>
</dbReference>
<name>A0ABP7VUD0_9ACTN</name>
<reference evidence="2" key="1">
    <citation type="journal article" date="2019" name="Int. J. Syst. Evol. Microbiol.">
        <title>The Global Catalogue of Microorganisms (GCM) 10K type strain sequencing project: providing services to taxonomists for standard genome sequencing and annotation.</title>
        <authorList>
            <consortium name="The Broad Institute Genomics Platform"/>
            <consortium name="The Broad Institute Genome Sequencing Center for Infectious Disease"/>
            <person name="Wu L."/>
            <person name="Ma J."/>
        </authorList>
    </citation>
    <scope>NUCLEOTIDE SEQUENCE [LARGE SCALE GENOMIC DNA]</scope>
    <source>
        <strain evidence="2">JCM 16702</strain>
    </source>
</reference>
<proteinExistence type="predicted"/>
<sequence length="40" mass="5227">MNRDDFWRLIFEPMWDFEEDKAETRRRLPRVWALYEHHYA</sequence>